<protein>
    <submittedName>
        <fullName evidence="2">Nitrogenase component 1</fullName>
    </submittedName>
</protein>
<name>A0AAE3IIQ9_9FIRM</name>
<dbReference type="InterPro" id="IPR000510">
    <property type="entry name" value="Nase/OxRdtase_comp1"/>
</dbReference>
<dbReference type="Gene3D" id="3.40.50.1980">
    <property type="entry name" value="Nitrogenase molybdenum iron protein domain"/>
    <property type="match status" value="2"/>
</dbReference>
<feature type="domain" description="Nitrogenase/oxidoreductase component 1" evidence="1">
    <location>
        <begin position="46"/>
        <end position="350"/>
    </location>
</feature>
<keyword evidence="3" id="KW-1185">Reference proteome</keyword>
<evidence type="ECO:0000313" key="2">
    <source>
        <dbReference type="EMBL" id="MCU6705997.1"/>
    </source>
</evidence>
<dbReference type="Pfam" id="PF00148">
    <property type="entry name" value="Oxidored_nitro"/>
    <property type="match status" value="1"/>
</dbReference>
<reference evidence="2 3" key="1">
    <citation type="journal article" date="2021" name="ISME Commun">
        <title>Automated analysis of genomic sequences facilitates high-throughput and comprehensive description of bacteria.</title>
        <authorList>
            <person name="Hitch T.C.A."/>
        </authorList>
    </citation>
    <scope>NUCLEOTIDE SEQUENCE [LARGE SCALE GENOMIC DNA]</scope>
    <source>
        <strain evidence="2 3">Sanger_31</strain>
    </source>
</reference>
<gene>
    <name evidence="2" type="ORF">OCV57_08665</name>
</gene>
<organism evidence="2 3">
    <name type="scientific">Hominimerdicola aceti</name>
    <dbReference type="NCBI Taxonomy" id="2981726"/>
    <lineage>
        <taxon>Bacteria</taxon>
        <taxon>Bacillati</taxon>
        <taxon>Bacillota</taxon>
        <taxon>Clostridia</taxon>
        <taxon>Eubacteriales</taxon>
        <taxon>Oscillospiraceae</taxon>
        <taxon>Hominimerdicola</taxon>
    </lineage>
</organism>
<dbReference type="RefSeq" id="WP_267301193.1">
    <property type="nucleotide sequence ID" value="NZ_JAOQJZ010000008.1"/>
</dbReference>
<comment type="caution">
    <text evidence="2">The sequence shown here is derived from an EMBL/GenBank/DDBJ whole genome shotgun (WGS) entry which is preliminary data.</text>
</comment>
<dbReference type="Proteomes" id="UP001208131">
    <property type="component" value="Unassembled WGS sequence"/>
</dbReference>
<dbReference type="AlphaFoldDB" id="A0AAE3IIQ9"/>
<dbReference type="SUPFAM" id="SSF53807">
    <property type="entry name" value="Helical backbone' metal receptor"/>
    <property type="match status" value="1"/>
</dbReference>
<evidence type="ECO:0000259" key="1">
    <source>
        <dbReference type="Pfam" id="PF00148"/>
    </source>
</evidence>
<accession>A0AAE3IIQ9</accession>
<dbReference type="PANTHER" id="PTHR42956:SF1">
    <property type="entry name" value="NITROGENASE IRON-MOLYBDENUM COFACTOR BIOSYNTHESIS PROTEIN NIFE"/>
    <property type="match status" value="1"/>
</dbReference>
<proteinExistence type="predicted"/>
<dbReference type="PANTHER" id="PTHR42956">
    <property type="entry name" value="NITROGENASE IRON-MOLYBDENUM COFACTOR BIOSYNTHESIS PROTEIN NIFE"/>
    <property type="match status" value="1"/>
</dbReference>
<dbReference type="InterPro" id="IPR049939">
    <property type="entry name" value="NifE-like"/>
</dbReference>
<dbReference type="GO" id="GO:0016491">
    <property type="term" value="F:oxidoreductase activity"/>
    <property type="evidence" value="ECO:0007669"/>
    <property type="project" value="InterPro"/>
</dbReference>
<dbReference type="EMBL" id="JAOQJZ010000008">
    <property type="protein sequence ID" value="MCU6705997.1"/>
    <property type="molecule type" value="Genomic_DNA"/>
</dbReference>
<sequence length="433" mass="48279">MTKAFYITAAELAQKGKDNIPDELLSAKHLIYSSPATLAFNSPGAQGFGVKRAGLAVPNSVMLLVAPACCGRNTTMLSAESGYGDRFFYLLLDDTDIVTGRHLTKIPKAVEDVCQSLDYTPSAVMICITCVDALLGTDMDRVCRKSSDRAGVPVVPCYMYALTREKRLPPMASVRKSVYSLLKPRKRKSDEVNILGYFSPLQEDCELYSLLKSAGVKAIRELSRCDTFEEYEKMSQANFSLVLNAEARYAAQQMEQELNIPFIELARVFQADKISTQYRLLGQAIGAELCDKEYYEQTMALIDDFREKHKGLCFAVGEFSNCDPIEMALALIRYGFKVAEIFGTVGERNFGFVKKIAQLSPETKIYSNLSPTMLFYEPDESVNVYIGKDCAYYHPDIAGADFNDEIQPFGYAGVKKLFCDLEKALDRKGAEDK</sequence>
<evidence type="ECO:0000313" key="3">
    <source>
        <dbReference type="Proteomes" id="UP001208131"/>
    </source>
</evidence>